<dbReference type="PRINTS" id="PR00035">
    <property type="entry name" value="HTHGNTR"/>
</dbReference>
<keyword evidence="3" id="KW-0804">Transcription</keyword>
<protein>
    <submittedName>
        <fullName evidence="5">Phosphonate metabolism transcriptional regulator PhnF</fullName>
    </submittedName>
</protein>
<dbReference type="Pfam" id="PF00392">
    <property type="entry name" value="GntR"/>
    <property type="match status" value="1"/>
</dbReference>
<evidence type="ECO:0000256" key="1">
    <source>
        <dbReference type="ARBA" id="ARBA00023015"/>
    </source>
</evidence>
<feature type="domain" description="HTH gntR-type" evidence="4">
    <location>
        <begin position="14"/>
        <end position="82"/>
    </location>
</feature>
<name>A0A3A8AHQ3_9HYPH</name>
<dbReference type="Gene3D" id="3.40.1410.10">
    <property type="entry name" value="Chorismate lyase-like"/>
    <property type="match status" value="1"/>
</dbReference>
<dbReference type="InterPro" id="IPR050679">
    <property type="entry name" value="Bact_HTH_transcr_reg"/>
</dbReference>
<accession>A0A3A8AHQ3</accession>
<organism evidence="5 6">
    <name type="scientific">Oceaniradius stylonematis</name>
    <dbReference type="NCBI Taxonomy" id="2184161"/>
    <lineage>
        <taxon>Bacteria</taxon>
        <taxon>Pseudomonadati</taxon>
        <taxon>Pseudomonadota</taxon>
        <taxon>Alphaproteobacteria</taxon>
        <taxon>Hyphomicrobiales</taxon>
        <taxon>Ahrensiaceae</taxon>
        <taxon>Oceaniradius</taxon>
    </lineage>
</organism>
<dbReference type="InterPro" id="IPR028978">
    <property type="entry name" value="Chorismate_lyase_/UTRA_dom_sf"/>
</dbReference>
<dbReference type="GO" id="GO:0003677">
    <property type="term" value="F:DNA binding"/>
    <property type="evidence" value="ECO:0007669"/>
    <property type="project" value="UniProtKB-KW"/>
</dbReference>
<dbReference type="Proteomes" id="UP000246132">
    <property type="component" value="Unassembled WGS sequence"/>
</dbReference>
<comment type="caution">
    <text evidence="5">The sequence shown here is derived from an EMBL/GenBank/DDBJ whole genome shotgun (WGS) entry which is preliminary data.</text>
</comment>
<dbReference type="NCBIfam" id="TIGR02325">
    <property type="entry name" value="C_P_lyase_phnF"/>
    <property type="match status" value="1"/>
</dbReference>
<dbReference type="SUPFAM" id="SSF46785">
    <property type="entry name" value="Winged helix' DNA-binding domain"/>
    <property type="match status" value="1"/>
</dbReference>
<dbReference type="CDD" id="cd07377">
    <property type="entry name" value="WHTH_GntR"/>
    <property type="match status" value="1"/>
</dbReference>
<keyword evidence="6" id="KW-1185">Reference proteome</keyword>
<dbReference type="OrthoDB" id="9800645at2"/>
<gene>
    <name evidence="5" type="primary">phnF</name>
    <name evidence="5" type="ORF">DEM25_001135</name>
</gene>
<evidence type="ECO:0000256" key="2">
    <source>
        <dbReference type="ARBA" id="ARBA00023125"/>
    </source>
</evidence>
<evidence type="ECO:0000313" key="5">
    <source>
        <dbReference type="EMBL" id="RKF08619.1"/>
    </source>
</evidence>
<dbReference type="InterPro" id="IPR012702">
    <property type="entry name" value="CP_lyase_PhnF"/>
</dbReference>
<dbReference type="SMART" id="SM00866">
    <property type="entry name" value="UTRA"/>
    <property type="match status" value="1"/>
</dbReference>
<sequence>MTAQSDQIERQSGIAMWRQIADAIRAGLSGPLVDADGKLPPEKALAERFGVNRHTVRAAIKALAHEGAVQSHQGRGTFVRRKPRLTYRIGQRTRFSEGLEGQAANRGAELLDHGREPATADIARALDIATGAPVIRLESLGLADGMPVSRATSWFDAGRFGAIADIFARSRSVTRALAQLGVTDYVRAWTRIEARHGTADDLDHLRLSPGAIVLVAEAVNADMDGRPVQYSLSRFAADRVSLQVDGG</sequence>
<dbReference type="AlphaFoldDB" id="A0A3A8AHQ3"/>
<evidence type="ECO:0000259" key="4">
    <source>
        <dbReference type="PROSITE" id="PS50949"/>
    </source>
</evidence>
<dbReference type="InterPro" id="IPR036388">
    <property type="entry name" value="WH-like_DNA-bd_sf"/>
</dbReference>
<dbReference type="InterPro" id="IPR011663">
    <property type="entry name" value="UTRA"/>
</dbReference>
<keyword evidence="1" id="KW-0805">Transcription regulation</keyword>
<dbReference type="PANTHER" id="PTHR44846">
    <property type="entry name" value="MANNOSYL-D-GLYCERATE TRANSPORT/METABOLISM SYSTEM REPRESSOR MNGR-RELATED"/>
    <property type="match status" value="1"/>
</dbReference>
<dbReference type="InterPro" id="IPR036390">
    <property type="entry name" value="WH_DNA-bd_sf"/>
</dbReference>
<proteinExistence type="predicted"/>
<dbReference type="InterPro" id="IPR000524">
    <property type="entry name" value="Tscrpt_reg_HTH_GntR"/>
</dbReference>
<evidence type="ECO:0000256" key="3">
    <source>
        <dbReference type="ARBA" id="ARBA00023163"/>
    </source>
</evidence>
<reference evidence="5 6" key="1">
    <citation type="journal article" date="2018" name="Int. J. Syst. Bacteriol.">
        <title>Oceaniradius stylonemae gen. nov., sp. nov., isolated from a red alga, Stylonema cornu-cervi.</title>
        <authorList>
            <person name="Jeong S."/>
        </authorList>
    </citation>
    <scope>NUCLEOTIDE SEQUENCE [LARGE SCALE GENOMIC DNA]</scope>
    <source>
        <strain evidence="5 6">StC1</strain>
    </source>
</reference>
<dbReference type="SMART" id="SM00345">
    <property type="entry name" value="HTH_GNTR"/>
    <property type="match status" value="1"/>
</dbReference>
<dbReference type="GO" id="GO:0003700">
    <property type="term" value="F:DNA-binding transcription factor activity"/>
    <property type="evidence" value="ECO:0007669"/>
    <property type="project" value="InterPro"/>
</dbReference>
<dbReference type="RefSeq" id="WP_109766739.1">
    <property type="nucleotide sequence ID" value="NZ_CP159474.1"/>
</dbReference>
<dbReference type="EMBL" id="QFWV02000001">
    <property type="protein sequence ID" value="RKF08619.1"/>
    <property type="molecule type" value="Genomic_DNA"/>
</dbReference>
<dbReference type="PROSITE" id="PS50949">
    <property type="entry name" value="HTH_GNTR"/>
    <property type="match status" value="1"/>
</dbReference>
<dbReference type="SUPFAM" id="SSF64288">
    <property type="entry name" value="Chorismate lyase-like"/>
    <property type="match status" value="1"/>
</dbReference>
<dbReference type="Pfam" id="PF07702">
    <property type="entry name" value="UTRA"/>
    <property type="match status" value="1"/>
</dbReference>
<dbReference type="GO" id="GO:0045892">
    <property type="term" value="P:negative regulation of DNA-templated transcription"/>
    <property type="evidence" value="ECO:0007669"/>
    <property type="project" value="TreeGrafter"/>
</dbReference>
<evidence type="ECO:0000313" key="6">
    <source>
        <dbReference type="Proteomes" id="UP000246132"/>
    </source>
</evidence>
<keyword evidence="2" id="KW-0238">DNA-binding</keyword>
<dbReference type="PANTHER" id="PTHR44846:SF1">
    <property type="entry name" value="MANNOSYL-D-GLYCERATE TRANSPORT_METABOLISM SYSTEM REPRESSOR MNGR-RELATED"/>
    <property type="match status" value="1"/>
</dbReference>
<dbReference type="Gene3D" id="1.10.10.10">
    <property type="entry name" value="Winged helix-like DNA-binding domain superfamily/Winged helix DNA-binding domain"/>
    <property type="match status" value="1"/>
</dbReference>